<proteinExistence type="predicted"/>
<keyword evidence="2" id="KW-0732">Signal</keyword>
<feature type="chain" id="PRO_5037036930" evidence="2">
    <location>
        <begin position="34"/>
        <end position="528"/>
    </location>
</feature>
<feature type="compositionally biased region" description="Low complexity" evidence="1">
    <location>
        <begin position="169"/>
        <end position="181"/>
    </location>
</feature>
<reference evidence="3" key="1">
    <citation type="submission" date="2020-08" db="EMBL/GenBank/DDBJ databases">
        <authorList>
            <person name="Cejkova D."/>
            <person name="Kubasova T."/>
            <person name="Jahodarova E."/>
            <person name="Rychlik I."/>
        </authorList>
    </citation>
    <scope>NUCLEOTIDE SEQUENCE</scope>
    <source>
        <strain evidence="3">An836</strain>
    </source>
</reference>
<keyword evidence="4" id="KW-1185">Reference proteome</keyword>
<dbReference type="RefSeq" id="WP_204468130.1">
    <property type="nucleotide sequence ID" value="NZ_JACLYU010000003.1"/>
</dbReference>
<feature type="region of interest" description="Disordered" evidence="1">
    <location>
        <begin position="148"/>
        <end position="195"/>
    </location>
</feature>
<dbReference type="Proteomes" id="UP000718821">
    <property type="component" value="Unassembled WGS sequence"/>
</dbReference>
<comment type="caution">
    <text evidence="3">The sequence shown here is derived from an EMBL/GenBank/DDBJ whole genome shotgun (WGS) entry which is preliminary data.</text>
</comment>
<evidence type="ECO:0000256" key="1">
    <source>
        <dbReference type="SAM" id="MobiDB-lite"/>
    </source>
</evidence>
<dbReference type="EMBL" id="JACLYU010000003">
    <property type="protein sequence ID" value="MBM6699419.1"/>
    <property type="molecule type" value="Genomic_DNA"/>
</dbReference>
<protein>
    <submittedName>
        <fullName evidence="3">Xylose ABC transporter</fullName>
    </submittedName>
</protein>
<dbReference type="SUPFAM" id="SSF53822">
    <property type="entry name" value="Periplasmic binding protein-like I"/>
    <property type="match status" value="1"/>
</dbReference>
<gene>
    <name evidence="3" type="ORF">H7U32_03585</name>
</gene>
<organism evidence="3 4">
    <name type="scientific">Bifidobacterium pullorum subsp. saeculare</name>
    <dbReference type="NCBI Taxonomy" id="78257"/>
    <lineage>
        <taxon>Bacteria</taxon>
        <taxon>Bacillati</taxon>
        <taxon>Actinomycetota</taxon>
        <taxon>Actinomycetes</taxon>
        <taxon>Bifidobacteriales</taxon>
        <taxon>Bifidobacteriaceae</taxon>
        <taxon>Bifidobacterium</taxon>
    </lineage>
</organism>
<reference evidence="3" key="2">
    <citation type="journal article" date="2021" name="Sci. Rep.">
        <title>The distribution of antibiotic resistance genes in chicken gut microbiota commensals.</title>
        <authorList>
            <person name="Juricova H."/>
            <person name="Matiasovicova J."/>
            <person name="Kubasova T."/>
            <person name="Cejkova D."/>
            <person name="Rychlik I."/>
        </authorList>
    </citation>
    <scope>NUCLEOTIDE SEQUENCE</scope>
    <source>
        <strain evidence="3">An836</strain>
    </source>
</reference>
<name>A0A938WY57_9BIFI</name>
<evidence type="ECO:0000313" key="4">
    <source>
        <dbReference type="Proteomes" id="UP000718821"/>
    </source>
</evidence>
<evidence type="ECO:0000256" key="2">
    <source>
        <dbReference type="SAM" id="SignalP"/>
    </source>
</evidence>
<feature type="region of interest" description="Disordered" evidence="1">
    <location>
        <begin position="401"/>
        <end position="423"/>
    </location>
</feature>
<feature type="signal peptide" evidence="2">
    <location>
        <begin position="1"/>
        <end position="33"/>
    </location>
</feature>
<accession>A0A938WY57</accession>
<sequence length="528" mass="54831">MRPHGPSLALRVASIAAGIALTLPLAGCGPRQAAPVPDHVVETTSGHGNVAIFTPSDGITVSQHTPANKWDKLVPEITKELKALGFKGNDIHAVSSSGLDRQSRDLQDYVVDHVTDTDGQKKDDTPMTLVVAPAADADDVTRQYGDFAGQTIAPSGDGADQKTADGDADGAASDDGKQAGADEAEDSGTDEDAKRDAAIDRLVSALDLAKDNGMHVVVLSNAVKGVSADAFVRMATAELIGRAQAQQLVDKLQLVKTSPDNPKVIEVLLPYDPDGGAASDAFAAEAFAGVWKVLEPYFRDGRTVSASGTLTADSKNADWRQVAFDGRKADLVRKELGARLASDDGEVQKIDGIVAMNDFVASATVDELAELGYQGSAADINPTITIGGIVGSIAGRRDLKRGAVPDPIKSPENDDAAADGDGAAKADASRWPIVTGYGGYLDAMPRIVEGKQWMTALTNRKQLAADIATVCDRLNRGQSLDSLASVSQGKVAGAGTAIVSEDLLAVNASNLKEALIDPGYISMADAGL</sequence>
<dbReference type="AlphaFoldDB" id="A0A938WY57"/>
<dbReference type="InterPro" id="IPR028082">
    <property type="entry name" value="Peripla_BP_I"/>
</dbReference>
<dbReference type="Gene3D" id="3.40.50.2300">
    <property type="match status" value="3"/>
</dbReference>
<evidence type="ECO:0000313" key="3">
    <source>
        <dbReference type="EMBL" id="MBM6699419.1"/>
    </source>
</evidence>